<gene>
    <name evidence="8" type="primary">vapC</name>
    <name evidence="10" type="ORF">ACFPT7_18720</name>
</gene>
<dbReference type="Proteomes" id="UP001596091">
    <property type="component" value="Unassembled WGS sequence"/>
</dbReference>
<accession>A0ABW1EKG2</accession>
<evidence type="ECO:0000256" key="3">
    <source>
        <dbReference type="ARBA" id="ARBA00022722"/>
    </source>
</evidence>
<keyword evidence="8" id="KW-0800">Toxin</keyword>
<keyword evidence="3 8" id="KW-0540">Nuclease</keyword>
<evidence type="ECO:0000256" key="6">
    <source>
        <dbReference type="ARBA" id="ARBA00022842"/>
    </source>
</evidence>
<comment type="function">
    <text evidence="8">Toxic component of a toxin-antitoxin (TA) system. An RNase.</text>
</comment>
<keyword evidence="6 8" id="KW-0460">Magnesium</keyword>
<evidence type="ECO:0000256" key="8">
    <source>
        <dbReference type="HAMAP-Rule" id="MF_00265"/>
    </source>
</evidence>
<organism evidence="10 11">
    <name type="scientific">Acidicapsa dinghuensis</name>
    <dbReference type="NCBI Taxonomy" id="2218256"/>
    <lineage>
        <taxon>Bacteria</taxon>
        <taxon>Pseudomonadati</taxon>
        <taxon>Acidobacteriota</taxon>
        <taxon>Terriglobia</taxon>
        <taxon>Terriglobales</taxon>
        <taxon>Acidobacteriaceae</taxon>
        <taxon>Acidicapsa</taxon>
    </lineage>
</organism>
<feature type="binding site" evidence="8">
    <location>
        <position position="8"/>
    </location>
    <ligand>
        <name>Mg(2+)</name>
        <dbReference type="ChEBI" id="CHEBI:18420"/>
    </ligand>
</feature>
<dbReference type="InterPro" id="IPR002716">
    <property type="entry name" value="PIN_dom"/>
</dbReference>
<evidence type="ECO:0000256" key="2">
    <source>
        <dbReference type="ARBA" id="ARBA00022649"/>
    </source>
</evidence>
<evidence type="ECO:0000256" key="7">
    <source>
        <dbReference type="ARBA" id="ARBA00038093"/>
    </source>
</evidence>
<evidence type="ECO:0000256" key="5">
    <source>
        <dbReference type="ARBA" id="ARBA00022801"/>
    </source>
</evidence>
<evidence type="ECO:0000313" key="11">
    <source>
        <dbReference type="Proteomes" id="UP001596091"/>
    </source>
</evidence>
<evidence type="ECO:0000256" key="1">
    <source>
        <dbReference type="ARBA" id="ARBA00001946"/>
    </source>
</evidence>
<keyword evidence="5 8" id="KW-0378">Hydrolase</keyword>
<feature type="domain" description="PIN" evidence="9">
    <location>
        <begin position="5"/>
        <end position="128"/>
    </location>
</feature>
<feature type="binding site" evidence="8">
    <location>
        <position position="103"/>
    </location>
    <ligand>
        <name>Mg(2+)</name>
        <dbReference type="ChEBI" id="CHEBI:18420"/>
    </ligand>
</feature>
<sequence>MSRLYLLDTNTFSYIAKGSSPAARGTMQRRIAESDTIVAISVITEAEIRFGMARHGLSQQRRQAIEHLLAHFAILPWQSKEALAYAETRHELETHGITLATMDLLIAAHAVATEAVLVTRDHVFTRVRMLRSIEDWATDL</sequence>
<keyword evidence="2 8" id="KW-1277">Toxin-antitoxin system</keyword>
<dbReference type="EMBL" id="JBHSPH010000009">
    <property type="protein sequence ID" value="MFC5864346.1"/>
    <property type="molecule type" value="Genomic_DNA"/>
</dbReference>
<dbReference type="PANTHER" id="PTHR33653:SF1">
    <property type="entry name" value="RIBONUCLEASE VAPC2"/>
    <property type="match status" value="1"/>
</dbReference>
<dbReference type="HAMAP" id="MF_00265">
    <property type="entry name" value="VapC_Nob1"/>
    <property type="match status" value="1"/>
</dbReference>
<comment type="caution">
    <text evidence="10">The sequence shown here is derived from an EMBL/GenBank/DDBJ whole genome shotgun (WGS) entry which is preliminary data.</text>
</comment>
<dbReference type="Gene3D" id="3.40.50.1010">
    <property type="entry name" value="5'-nuclease"/>
    <property type="match status" value="1"/>
</dbReference>
<dbReference type="PANTHER" id="PTHR33653">
    <property type="entry name" value="RIBONUCLEASE VAPC2"/>
    <property type="match status" value="1"/>
</dbReference>
<proteinExistence type="inferred from homology"/>
<dbReference type="RefSeq" id="WP_263342081.1">
    <property type="nucleotide sequence ID" value="NZ_JAGSYH010000009.1"/>
</dbReference>
<evidence type="ECO:0000259" key="9">
    <source>
        <dbReference type="Pfam" id="PF01850"/>
    </source>
</evidence>
<evidence type="ECO:0000313" key="10">
    <source>
        <dbReference type="EMBL" id="MFC5864346.1"/>
    </source>
</evidence>
<dbReference type="InterPro" id="IPR050556">
    <property type="entry name" value="Type_II_TA_system_RNase"/>
</dbReference>
<dbReference type="InterPro" id="IPR022907">
    <property type="entry name" value="VapC_family"/>
</dbReference>
<evidence type="ECO:0000256" key="4">
    <source>
        <dbReference type="ARBA" id="ARBA00022723"/>
    </source>
</evidence>
<keyword evidence="11" id="KW-1185">Reference proteome</keyword>
<protein>
    <recommendedName>
        <fullName evidence="8">Ribonuclease VapC</fullName>
        <shortName evidence="8">RNase VapC</shortName>
        <ecNumber evidence="8">3.1.-.-</ecNumber>
    </recommendedName>
    <alternativeName>
        <fullName evidence="8">Toxin VapC</fullName>
    </alternativeName>
</protein>
<comment type="similarity">
    <text evidence="7 8">Belongs to the PINc/VapC protein family.</text>
</comment>
<keyword evidence="4 8" id="KW-0479">Metal-binding</keyword>
<comment type="cofactor">
    <cofactor evidence="1 8">
        <name>Mg(2+)</name>
        <dbReference type="ChEBI" id="CHEBI:18420"/>
    </cofactor>
</comment>
<dbReference type="SUPFAM" id="SSF88723">
    <property type="entry name" value="PIN domain-like"/>
    <property type="match status" value="1"/>
</dbReference>
<dbReference type="EC" id="3.1.-.-" evidence="8"/>
<reference evidence="11" key="1">
    <citation type="journal article" date="2019" name="Int. J. Syst. Evol. Microbiol.">
        <title>The Global Catalogue of Microorganisms (GCM) 10K type strain sequencing project: providing services to taxonomists for standard genome sequencing and annotation.</title>
        <authorList>
            <consortium name="The Broad Institute Genomics Platform"/>
            <consortium name="The Broad Institute Genome Sequencing Center for Infectious Disease"/>
            <person name="Wu L."/>
            <person name="Ma J."/>
        </authorList>
    </citation>
    <scope>NUCLEOTIDE SEQUENCE [LARGE SCALE GENOMIC DNA]</scope>
    <source>
        <strain evidence="11">JCM 4087</strain>
    </source>
</reference>
<name>A0ABW1EKG2_9BACT</name>
<dbReference type="InterPro" id="IPR029060">
    <property type="entry name" value="PIN-like_dom_sf"/>
</dbReference>
<dbReference type="Pfam" id="PF01850">
    <property type="entry name" value="PIN"/>
    <property type="match status" value="1"/>
</dbReference>